<evidence type="ECO:0000256" key="8">
    <source>
        <dbReference type="ARBA" id="ARBA00022777"/>
    </source>
</evidence>
<evidence type="ECO:0000256" key="11">
    <source>
        <dbReference type="ARBA" id="ARBA00023136"/>
    </source>
</evidence>
<dbReference type="Pfam" id="PF02518">
    <property type="entry name" value="HATPase_c"/>
    <property type="match status" value="1"/>
</dbReference>
<comment type="caution">
    <text evidence="14">The sequence shown here is derived from an EMBL/GenBank/DDBJ whole genome shotgun (WGS) entry which is preliminary data.</text>
</comment>
<dbReference type="Pfam" id="PF00512">
    <property type="entry name" value="HisKA"/>
    <property type="match status" value="1"/>
</dbReference>
<feature type="transmembrane region" description="Helical" evidence="12">
    <location>
        <begin position="21"/>
        <end position="46"/>
    </location>
</feature>
<evidence type="ECO:0000313" key="14">
    <source>
        <dbReference type="EMBL" id="OGZ36455.1"/>
    </source>
</evidence>
<evidence type="ECO:0000259" key="13">
    <source>
        <dbReference type="PROSITE" id="PS50109"/>
    </source>
</evidence>
<organism evidence="14 15">
    <name type="scientific">Candidatus Portnoybacteria bacterium RIFCSPHIGHO2_12_FULL_38_9</name>
    <dbReference type="NCBI Taxonomy" id="1801997"/>
    <lineage>
        <taxon>Bacteria</taxon>
        <taxon>Candidatus Portnoyibacteriota</taxon>
    </lineage>
</organism>
<dbReference type="GO" id="GO:0005524">
    <property type="term" value="F:ATP binding"/>
    <property type="evidence" value="ECO:0007669"/>
    <property type="project" value="UniProtKB-KW"/>
</dbReference>
<evidence type="ECO:0000256" key="1">
    <source>
        <dbReference type="ARBA" id="ARBA00000085"/>
    </source>
</evidence>
<dbReference type="GO" id="GO:0000155">
    <property type="term" value="F:phosphorelay sensor kinase activity"/>
    <property type="evidence" value="ECO:0007669"/>
    <property type="project" value="InterPro"/>
</dbReference>
<evidence type="ECO:0000256" key="3">
    <source>
        <dbReference type="ARBA" id="ARBA00012438"/>
    </source>
</evidence>
<evidence type="ECO:0000256" key="4">
    <source>
        <dbReference type="ARBA" id="ARBA00022475"/>
    </source>
</evidence>
<keyword evidence="4" id="KW-1003">Cell membrane</keyword>
<comment type="subcellular location">
    <subcellularLocation>
        <location evidence="2">Cell membrane</location>
    </subcellularLocation>
</comment>
<dbReference type="Gene3D" id="1.10.287.130">
    <property type="match status" value="1"/>
</dbReference>
<dbReference type="InterPro" id="IPR036890">
    <property type="entry name" value="HATPase_C_sf"/>
</dbReference>
<dbReference type="InterPro" id="IPR004358">
    <property type="entry name" value="Sig_transdc_His_kin-like_C"/>
</dbReference>
<dbReference type="EMBL" id="MHNB01000026">
    <property type="protein sequence ID" value="OGZ36455.1"/>
    <property type="molecule type" value="Genomic_DNA"/>
</dbReference>
<dbReference type="GO" id="GO:0005886">
    <property type="term" value="C:plasma membrane"/>
    <property type="evidence" value="ECO:0007669"/>
    <property type="project" value="UniProtKB-SubCell"/>
</dbReference>
<protein>
    <recommendedName>
        <fullName evidence="3">histidine kinase</fullName>
        <ecNumber evidence="3">2.7.13.3</ecNumber>
    </recommendedName>
</protein>
<dbReference type="Gene3D" id="3.30.565.10">
    <property type="entry name" value="Histidine kinase-like ATPase, C-terminal domain"/>
    <property type="match status" value="1"/>
</dbReference>
<proteinExistence type="predicted"/>
<dbReference type="SUPFAM" id="SSF47384">
    <property type="entry name" value="Homodimeric domain of signal transducing histidine kinase"/>
    <property type="match status" value="1"/>
</dbReference>
<keyword evidence="8" id="KW-0418">Kinase</keyword>
<dbReference type="InterPro" id="IPR003661">
    <property type="entry name" value="HisK_dim/P_dom"/>
</dbReference>
<reference evidence="14 15" key="1">
    <citation type="journal article" date="2016" name="Nat. Commun.">
        <title>Thousands of microbial genomes shed light on interconnected biogeochemical processes in an aquifer system.</title>
        <authorList>
            <person name="Anantharaman K."/>
            <person name="Brown C.T."/>
            <person name="Hug L.A."/>
            <person name="Sharon I."/>
            <person name="Castelle C.J."/>
            <person name="Probst A.J."/>
            <person name="Thomas B.C."/>
            <person name="Singh A."/>
            <person name="Wilkins M.J."/>
            <person name="Karaoz U."/>
            <person name="Brodie E.L."/>
            <person name="Williams K.H."/>
            <person name="Hubbard S.S."/>
            <person name="Banfield J.F."/>
        </authorList>
    </citation>
    <scope>NUCLEOTIDE SEQUENCE [LARGE SCALE GENOMIC DNA]</scope>
</reference>
<dbReference type="FunFam" id="3.30.565.10:FF:000023">
    <property type="entry name" value="PAS domain-containing sensor histidine kinase"/>
    <property type="match status" value="1"/>
</dbReference>
<keyword evidence="9" id="KW-0067">ATP-binding</keyword>
<evidence type="ECO:0000256" key="7">
    <source>
        <dbReference type="ARBA" id="ARBA00022741"/>
    </source>
</evidence>
<dbReference type="InterPro" id="IPR003594">
    <property type="entry name" value="HATPase_dom"/>
</dbReference>
<keyword evidence="7" id="KW-0547">Nucleotide-binding</keyword>
<dbReference type="SMART" id="SM00387">
    <property type="entry name" value="HATPase_c"/>
    <property type="match status" value="1"/>
</dbReference>
<accession>A0A1G2FEG3</accession>
<keyword evidence="6" id="KW-0808">Transferase</keyword>
<gene>
    <name evidence="14" type="ORF">A3J64_02405</name>
</gene>
<dbReference type="STRING" id="1801997.A3J64_02405"/>
<dbReference type="PROSITE" id="PS50109">
    <property type="entry name" value="HIS_KIN"/>
    <property type="match status" value="1"/>
</dbReference>
<feature type="domain" description="Histidine kinase" evidence="13">
    <location>
        <begin position="97"/>
        <end position="314"/>
    </location>
</feature>
<dbReference type="InterPro" id="IPR005467">
    <property type="entry name" value="His_kinase_dom"/>
</dbReference>
<evidence type="ECO:0000256" key="2">
    <source>
        <dbReference type="ARBA" id="ARBA00004236"/>
    </source>
</evidence>
<evidence type="ECO:0000256" key="6">
    <source>
        <dbReference type="ARBA" id="ARBA00022679"/>
    </source>
</evidence>
<dbReference type="PANTHER" id="PTHR43711:SF1">
    <property type="entry name" value="HISTIDINE KINASE 1"/>
    <property type="match status" value="1"/>
</dbReference>
<dbReference type="Proteomes" id="UP000177061">
    <property type="component" value="Unassembled WGS sequence"/>
</dbReference>
<keyword evidence="5" id="KW-0597">Phosphoprotein</keyword>
<evidence type="ECO:0000256" key="12">
    <source>
        <dbReference type="SAM" id="Phobius"/>
    </source>
</evidence>
<keyword evidence="12" id="KW-0812">Transmembrane</keyword>
<dbReference type="PANTHER" id="PTHR43711">
    <property type="entry name" value="TWO-COMPONENT HISTIDINE KINASE"/>
    <property type="match status" value="1"/>
</dbReference>
<comment type="catalytic activity">
    <reaction evidence="1">
        <text>ATP + protein L-histidine = ADP + protein N-phospho-L-histidine.</text>
        <dbReference type="EC" id="2.7.13.3"/>
    </reaction>
</comment>
<evidence type="ECO:0000256" key="10">
    <source>
        <dbReference type="ARBA" id="ARBA00023012"/>
    </source>
</evidence>
<keyword evidence="11 12" id="KW-0472">Membrane</keyword>
<evidence type="ECO:0000256" key="5">
    <source>
        <dbReference type="ARBA" id="ARBA00022553"/>
    </source>
</evidence>
<dbReference type="CDD" id="cd00082">
    <property type="entry name" value="HisKA"/>
    <property type="match status" value="1"/>
</dbReference>
<dbReference type="EC" id="2.7.13.3" evidence="3"/>
<sequence>MAFRKFYQQLNFVKQCRRYGLGLWQCPSFLVILIGLITIGAMLGIYFIANQYAQEPEIVALIILGVTAVLMIIGYFIIQGFNQLAEVSQMKSEFVSVASHQLRTPLSSLKWSLNLILSGRLKGFQEQEAQLKMMAETNQRMIDLVNDLLDVSRIEQGEMGLRPEKIDLLKLLNDLIGEYASLAQASNVDLEFEAEKNLPEVSADPRRIKLVIQNLIDNAIRYITGGGRVKIRLRRQNNFIRCEVNDNGVGIPKNEQKYIFHKFFRSQNIMKYQTEGTGLGLFIARAIIKASGGKIGFKSREGKGSIFWFELPIK</sequence>
<feature type="transmembrane region" description="Helical" evidence="12">
    <location>
        <begin position="58"/>
        <end position="78"/>
    </location>
</feature>
<dbReference type="AlphaFoldDB" id="A0A1G2FEG3"/>
<dbReference type="InterPro" id="IPR050736">
    <property type="entry name" value="Sensor_HK_Regulatory"/>
</dbReference>
<evidence type="ECO:0000256" key="9">
    <source>
        <dbReference type="ARBA" id="ARBA00022840"/>
    </source>
</evidence>
<dbReference type="InterPro" id="IPR036097">
    <property type="entry name" value="HisK_dim/P_sf"/>
</dbReference>
<keyword evidence="10" id="KW-0902">Two-component regulatory system</keyword>
<keyword evidence="12" id="KW-1133">Transmembrane helix</keyword>
<dbReference type="CDD" id="cd00075">
    <property type="entry name" value="HATPase"/>
    <property type="match status" value="1"/>
</dbReference>
<name>A0A1G2FEG3_9BACT</name>
<dbReference type="SUPFAM" id="SSF55874">
    <property type="entry name" value="ATPase domain of HSP90 chaperone/DNA topoisomerase II/histidine kinase"/>
    <property type="match status" value="1"/>
</dbReference>
<dbReference type="PRINTS" id="PR00344">
    <property type="entry name" value="BCTRLSENSOR"/>
</dbReference>
<dbReference type="SMART" id="SM00388">
    <property type="entry name" value="HisKA"/>
    <property type="match status" value="1"/>
</dbReference>
<evidence type="ECO:0000313" key="15">
    <source>
        <dbReference type="Proteomes" id="UP000177061"/>
    </source>
</evidence>